<sequence length="97" mass="10488">MSKIAASDSSMTRSKVTQCPGTLVYMPPEALCPKPSYSDKIDTFSIGVLLLQIATRKFPAPGEAFVTKTDPKSPTNVSYVPVSEVDRRKLAIDEVPA</sequence>
<reference evidence="2" key="1">
    <citation type="submission" date="2023-03" db="EMBL/GenBank/DDBJ databases">
        <authorList>
            <person name="Steffen K."/>
            <person name="Cardenas P."/>
        </authorList>
    </citation>
    <scope>NUCLEOTIDE SEQUENCE</scope>
</reference>
<dbReference type="EMBL" id="CASHTH010003594">
    <property type="protein sequence ID" value="CAI8046847.1"/>
    <property type="molecule type" value="Genomic_DNA"/>
</dbReference>
<dbReference type="Gene3D" id="1.10.510.10">
    <property type="entry name" value="Transferase(Phosphotransferase) domain 1"/>
    <property type="match status" value="1"/>
</dbReference>
<protein>
    <recommendedName>
        <fullName evidence="1">Protein kinase domain-containing protein</fullName>
    </recommendedName>
</protein>
<dbReference type="GO" id="GO:0005524">
    <property type="term" value="F:ATP binding"/>
    <property type="evidence" value="ECO:0007669"/>
    <property type="project" value="InterPro"/>
</dbReference>
<dbReference type="SUPFAM" id="SSF56112">
    <property type="entry name" value="Protein kinase-like (PK-like)"/>
    <property type="match status" value="1"/>
</dbReference>
<gene>
    <name evidence="2" type="ORF">GBAR_LOCUS25908</name>
</gene>
<keyword evidence="3" id="KW-1185">Reference proteome</keyword>
<dbReference type="InterPro" id="IPR000719">
    <property type="entry name" value="Prot_kinase_dom"/>
</dbReference>
<dbReference type="Pfam" id="PF00069">
    <property type="entry name" value="Pkinase"/>
    <property type="match status" value="1"/>
</dbReference>
<evidence type="ECO:0000313" key="3">
    <source>
        <dbReference type="Proteomes" id="UP001174909"/>
    </source>
</evidence>
<evidence type="ECO:0000259" key="1">
    <source>
        <dbReference type="PROSITE" id="PS50011"/>
    </source>
</evidence>
<accession>A0AA35TF66</accession>
<proteinExistence type="predicted"/>
<evidence type="ECO:0000313" key="2">
    <source>
        <dbReference type="EMBL" id="CAI8046847.1"/>
    </source>
</evidence>
<dbReference type="GO" id="GO:0004672">
    <property type="term" value="F:protein kinase activity"/>
    <property type="evidence" value="ECO:0007669"/>
    <property type="project" value="InterPro"/>
</dbReference>
<feature type="domain" description="Protein kinase" evidence="1">
    <location>
        <begin position="1"/>
        <end position="97"/>
    </location>
</feature>
<dbReference type="AlphaFoldDB" id="A0AA35TF66"/>
<dbReference type="PROSITE" id="PS50011">
    <property type="entry name" value="PROTEIN_KINASE_DOM"/>
    <property type="match status" value="1"/>
</dbReference>
<organism evidence="2 3">
    <name type="scientific">Geodia barretti</name>
    <name type="common">Barrett's horny sponge</name>
    <dbReference type="NCBI Taxonomy" id="519541"/>
    <lineage>
        <taxon>Eukaryota</taxon>
        <taxon>Metazoa</taxon>
        <taxon>Porifera</taxon>
        <taxon>Demospongiae</taxon>
        <taxon>Heteroscleromorpha</taxon>
        <taxon>Tetractinellida</taxon>
        <taxon>Astrophorina</taxon>
        <taxon>Geodiidae</taxon>
        <taxon>Geodia</taxon>
    </lineage>
</organism>
<comment type="caution">
    <text evidence="2">The sequence shown here is derived from an EMBL/GenBank/DDBJ whole genome shotgun (WGS) entry which is preliminary data.</text>
</comment>
<name>A0AA35TF66_GEOBA</name>
<dbReference type="InterPro" id="IPR011009">
    <property type="entry name" value="Kinase-like_dom_sf"/>
</dbReference>
<dbReference type="Proteomes" id="UP001174909">
    <property type="component" value="Unassembled WGS sequence"/>
</dbReference>